<dbReference type="AlphaFoldDB" id="A0AAN6TGF8"/>
<reference evidence="2" key="2">
    <citation type="submission" date="2023-05" db="EMBL/GenBank/DDBJ databases">
        <authorList>
            <consortium name="Lawrence Berkeley National Laboratory"/>
            <person name="Steindorff A."/>
            <person name="Hensen N."/>
            <person name="Bonometti L."/>
            <person name="Westerberg I."/>
            <person name="Brannstrom I.O."/>
            <person name="Guillou S."/>
            <person name="Cros-Aarteil S."/>
            <person name="Calhoun S."/>
            <person name="Haridas S."/>
            <person name="Kuo A."/>
            <person name="Mondo S."/>
            <person name="Pangilinan J."/>
            <person name="Riley R."/>
            <person name="Labutti K."/>
            <person name="Andreopoulos B."/>
            <person name="Lipzen A."/>
            <person name="Chen C."/>
            <person name="Yanf M."/>
            <person name="Daum C."/>
            <person name="Ng V."/>
            <person name="Clum A."/>
            <person name="Ohm R."/>
            <person name="Martin F."/>
            <person name="Silar P."/>
            <person name="Natvig D."/>
            <person name="Lalanne C."/>
            <person name="Gautier V."/>
            <person name="Ament-Velasquez S.L."/>
            <person name="Kruys A."/>
            <person name="Hutchinson M.I."/>
            <person name="Powell A.J."/>
            <person name="Barry K."/>
            <person name="Miller A.N."/>
            <person name="Grigoriev I.V."/>
            <person name="Debuchy R."/>
            <person name="Gladieux P."/>
            <person name="Thoren M.H."/>
            <person name="Johannesson H."/>
        </authorList>
    </citation>
    <scope>NUCLEOTIDE SEQUENCE</scope>
    <source>
        <strain evidence="2">CBS 508.74</strain>
    </source>
</reference>
<dbReference type="RefSeq" id="XP_064671510.1">
    <property type="nucleotide sequence ID" value="XM_064817599.1"/>
</dbReference>
<sequence>MASHFAAAKRFTPAKLRTLFVKVKPAPANLTERRAVLRVLRQYTDIDVFKKLYDPSCFISVATSHLSALSIIGKSPFQFDYNPQQGHEPPGSAKASSPHKTFTVYVHAEPDYLHRTRIKESPIHGRWPQEQSLFHQTSFARSALRLAVPRDMAWEGLSDWETGGQLEGPDSHAALLSKEKHFIETRVRRKMAQPGFRSLTELYNSRHKSDKGQPEKQ</sequence>
<evidence type="ECO:0000256" key="1">
    <source>
        <dbReference type="SAM" id="MobiDB-lite"/>
    </source>
</evidence>
<reference evidence="2" key="1">
    <citation type="journal article" date="2023" name="Mol. Phylogenet. Evol.">
        <title>Genome-scale phylogeny and comparative genomics of the fungal order Sordariales.</title>
        <authorList>
            <person name="Hensen N."/>
            <person name="Bonometti L."/>
            <person name="Westerberg I."/>
            <person name="Brannstrom I.O."/>
            <person name="Guillou S."/>
            <person name="Cros-Aarteil S."/>
            <person name="Calhoun S."/>
            <person name="Haridas S."/>
            <person name="Kuo A."/>
            <person name="Mondo S."/>
            <person name="Pangilinan J."/>
            <person name="Riley R."/>
            <person name="LaButti K."/>
            <person name="Andreopoulos B."/>
            <person name="Lipzen A."/>
            <person name="Chen C."/>
            <person name="Yan M."/>
            <person name="Daum C."/>
            <person name="Ng V."/>
            <person name="Clum A."/>
            <person name="Steindorff A."/>
            <person name="Ohm R.A."/>
            <person name="Martin F."/>
            <person name="Silar P."/>
            <person name="Natvig D.O."/>
            <person name="Lalanne C."/>
            <person name="Gautier V."/>
            <person name="Ament-Velasquez S.L."/>
            <person name="Kruys A."/>
            <person name="Hutchinson M.I."/>
            <person name="Powell A.J."/>
            <person name="Barry K."/>
            <person name="Miller A.N."/>
            <person name="Grigoriev I.V."/>
            <person name="Debuchy R."/>
            <person name="Gladieux P."/>
            <person name="Hiltunen Thoren M."/>
            <person name="Johannesson H."/>
        </authorList>
    </citation>
    <scope>NUCLEOTIDE SEQUENCE</scope>
    <source>
        <strain evidence="2">CBS 508.74</strain>
    </source>
</reference>
<feature type="region of interest" description="Disordered" evidence="1">
    <location>
        <begin position="198"/>
        <end position="217"/>
    </location>
</feature>
<comment type="caution">
    <text evidence="2">The sequence shown here is derived from an EMBL/GenBank/DDBJ whole genome shotgun (WGS) entry which is preliminary data.</text>
</comment>
<protein>
    <submittedName>
        <fullName evidence="2">Uncharacterized protein</fullName>
    </submittedName>
</protein>
<keyword evidence="3" id="KW-1185">Reference proteome</keyword>
<dbReference type="Proteomes" id="UP001302812">
    <property type="component" value="Unassembled WGS sequence"/>
</dbReference>
<evidence type="ECO:0000313" key="3">
    <source>
        <dbReference type="Proteomes" id="UP001302812"/>
    </source>
</evidence>
<organism evidence="2 3">
    <name type="scientific">Canariomyces notabilis</name>
    <dbReference type="NCBI Taxonomy" id="2074819"/>
    <lineage>
        <taxon>Eukaryota</taxon>
        <taxon>Fungi</taxon>
        <taxon>Dikarya</taxon>
        <taxon>Ascomycota</taxon>
        <taxon>Pezizomycotina</taxon>
        <taxon>Sordariomycetes</taxon>
        <taxon>Sordariomycetidae</taxon>
        <taxon>Sordariales</taxon>
        <taxon>Chaetomiaceae</taxon>
        <taxon>Canariomyces</taxon>
    </lineage>
</organism>
<dbReference type="GeneID" id="89941724"/>
<evidence type="ECO:0000313" key="2">
    <source>
        <dbReference type="EMBL" id="KAK4113940.1"/>
    </source>
</evidence>
<gene>
    <name evidence="2" type="ORF">N656DRAFT_797137</name>
</gene>
<name>A0AAN6TGF8_9PEZI</name>
<dbReference type="EMBL" id="MU853338">
    <property type="protein sequence ID" value="KAK4113940.1"/>
    <property type="molecule type" value="Genomic_DNA"/>
</dbReference>
<proteinExistence type="predicted"/>
<accession>A0AAN6TGF8</accession>